<proteinExistence type="predicted"/>
<protein>
    <submittedName>
        <fullName evidence="2">Uncharacterized protein</fullName>
    </submittedName>
</protein>
<dbReference type="Proteomes" id="UP000607653">
    <property type="component" value="Unassembled WGS sequence"/>
</dbReference>
<keyword evidence="3" id="KW-1185">Reference proteome</keyword>
<evidence type="ECO:0000313" key="3">
    <source>
        <dbReference type="Proteomes" id="UP000607653"/>
    </source>
</evidence>
<name>A0A822XWR2_NELNU</name>
<gene>
    <name evidence="2" type="ORF">HUJ06_026224</name>
</gene>
<feature type="compositionally biased region" description="Polar residues" evidence="1">
    <location>
        <begin position="47"/>
        <end position="57"/>
    </location>
</feature>
<dbReference type="AlphaFoldDB" id="A0A822XWR2"/>
<organism evidence="2 3">
    <name type="scientific">Nelumbo nucifera</name>
    <name type="common">Sacred lotus</name>
    <dbReference type="NCBI Taxonomy" id="4432"/>
    <lineage>
        <taxon>Eukaryota</taxon>
        <taxon>Viridiplantae</taxon>
        <taxon>Streptophyta</taxon>
        <taxon>Embryophyta</taxon>
        <taxon>Tracheophyta</taxon>
        <taxon>Spermatophyta</taxon>
        <taxon>Magnoliopsida</taxon>
        <taxon>Proteales</taxon>
        <taxon>Nelumbonaceae</taxon>
        <taxon>Nelumbo</taxon>
    </lineage>
</organism>
<reference evidence="2 3" key="1">
    <citation type="journal article" date="2020" name="Mol. Biol. Evol.">
        <title>Distinct Expression and Methylation Patterns for Genes with Different Fates following a Single Whole-Genome Duplication in Flowering Plants.</title>
        <authorList>
            <person name="Shi T."/>
            <person name="Rahmani R.S."/>
            <person name="Gugger P.F."/>
            <person name="Wang M."/>
            <person name="Li H."/>
            <person name="Zhang Y."/>
            <person name="Li Z."/>
            <person name="Wang Q."/>
            <person name="Van de Peer Y."/>
            <person name="Marchal K."/>
            <person name="Chen J."/>
        </authorList>
    </citation>
    <scope>NUCLEOTIDE SEQUENCE [LARGE SCALE GENOMIC DNA]</scope>
    <source>
        <tissue evidence="2">Leaf</tissue>
    </source>
</reference>
<dbReference type="EMBL" id="DUZY01000001">
    <property type="protein sequence ID" value="DAD24760.1"/>
    <property type="molecule type" value="Genomic_DNA"/>
</dbReference>
<sequence>MNVGGDFGGSNLALLQGFSLPSKKNAIQRTIHQLIIGPKCRRCSPKETMNSDTSETTGAKECCR</sequence>
<comment type="caution">
    <text evidence="2">The sequence shown here is derived from an EMBL/GenBank/DDBJ whole genome shotgun (WGS) entry which is preliminary data.</text>
</comment>
<feature type="region of interest" description="Disordered" evidence="1">
    <location>
        <begin position="45"/>
        <end position="64"/>
    </location>
</feature>
<accession>A0A822XWR2</accession>
<evidence type="ECO:0000313" key="2">
    <source>
        <dbReference type="EMBL" id="DAD24760.1"/>
    </source>
</evidence>
<evidence type="ECO:0000256" key="1">
    <source>
        <dbReference type="SAM" id="MobiDB-lite"/>
    </source>
</evidence>